<dbReference type="GO" id="GO:0006783">
    <property type="term" value="P:heme biosynthetic process"/>
    <property type="evidence" value="ECO:0007669"/>
    <property type="project" value="UniProtKB-UniRule"/>
</dbReference>
<dbReference type="PANTHER" id="PTHR11108:SF1">
    <property type="entry name" value="FERROCHELATASE, MITOCHONDRIAL"/>
    <property type="match status" value="1"/>
</dbReference>
<dbReference type="EMBL" id="QAAD01000003">
    <property type="protein sequence ID" value="PTN09735.1"/>
    <property type="molecule type" value="Genomic_DNA"/>
</dbReference>
<evidence type="ECO:0000256" key="8">
    <source>
        <dbReference type="RuleBase" id="RU004185"/>
    </source>
</evidence>
<gene>
    <name evidence="7" type="primary">hemH</name>
    <name evidence="9" type="ORF">C8N47_10319</name>
</gene>
<organism evidence="9 10">
    <name type="scientific">Mangrovibacterium marinum</name>
    <dbReference type="NCBI Taxonomy" id="1639118"/>
    <lineage>
        <taxon>Bacteria</taxon>
        <taxon>Pseudomonadati</taxon>
        <taxon>Bacteroidota</taxon>
        <taxon>Bacteroidia</taxon>
        <taxon>Marinilabiliales</taxon>
        <taxon>Prolixibacteraceae</taxon>
        <taxon>Mangrovibacterium</taxon>
    </lineage>
</organism>
<dbReference type="Pfam" id="PF00762">
    <property type="entry name" value="Ferrochelatase"/>
    <property type="match status" value="1"/>
</dbReference>
<dbReference type="GO" id="GO:0004325">
    <property type="term" value="F:ferrochelatase activity"/>
    <property type="evidence" value="ECO:0007669"/>
    <property type="project" value="UniProtKB-UniRule"/>
</dbReference>
<comment type="similarity">
    <text evidence="1 7 8">Belongs to the ferrochelatase family.</text>
</comment>
<comment type="function">
    <text evidence="7">Catalyzes the ferrous insertion into protoporphyrin IX.</text>
</comment>
<dbReference type="HAMAP" id="MF_00323">
    <property type="entry name" value="Ferrochelatase"/>
    <property type="match status" value="1"/>
</dbReference>
<evidence type="ECO:0000256" key="5">
    <source>
        <dbReference type="ARBA" id="ARBA00023244"/>
    </source>
</evidence>
<dbReference type="InterPro" id="IPR033659">
    <property type="entry name" value="Ferrochelatase_N"/>
</dbReference>
<evidence type="ECO:0000256" key="7">
    <source>
        <dbReference type="HAMAP-Rule" id="MF_00323"/>
    </source>
</evidence>
<comment type="catalytic activity">
    <reaction evidence="6">
        <text>Fe-coproporphyrin III + 2 H(+) = coproporphyrin III + Fe(2+)</text>
        <dbReference type="Rhea" id="RHEA:49572"/>
        <dbReference type="ChEBI" id="CHEBI:15378"/>
        <dbReference type="ChEBI" id="CHEBI:29033"/>
        <dbReference type="ChEBI" id="CHEBI:68438"/>
        <dbReference type="ChEBI" id="CHEBI:131725"/>
        <dbReference type="EC" id="4.99.1.9"/>
    </reaction>
    <physiologicalReaction direction="right-to-left" evidence="6">
        <dbReference type="Rhea" id="RHEA:49574"/>
    </physiologicalReaction>
</comment>
<keyword evidence="7" id="KW-0963">Cytoplasm</keyword>
<keyword evidence="5 7" id="KW-0627">Porphyrin biosynthesis</keyword>
<accession>A0A2T5C4D3</accession>
<dbReference type="NCBIfam" id="TIGR00109">
    <property type="entry name" value="hemH"/>
    <property type="match status" value="1"/>
</dbReference>
<evidence type="ECO:0000256" key="4">
    <source>
        <dbReference type="ARBA" id="ARBA00023239"/>
    </source>
</evidence>
<keyword evidence="4 7" id="KW-0456">Lyase</keyword>
<comment type="subcellular location">
    <subcellularLocation>
        <location evidence="7">Cytoplasm</location>
    </subcellularLocation>
</comment>
<dbReference type="InterPro" id="IPR033644">
    <property type="entry name" value="Ferrochelatase_C"/>
</dbReference>
<evidence type="ECO:0000313" key="10">
    <source>
        <dbReference type="Proteomes" id="UP000243525"/>
    </source>
</evidence>
<evidence type="ECO:0000256" key="6">
    <source>
        <dbReference type="ARBA" id="ARBA00024536"/>
    </source>
</evidence>
<name>A0A2T5C4D3_9BACT</name>
<evidence type="ECO:0000313" key="9">
    <source>
        <dbReference type="EMBL" id="PTN09735.1"/>
    </source>
</evidence>
<evidence type="ECO:0000256" key="2">
    <source>
        <dbReference type="ARBA" id="ARBA00023004"/>
    </source>
</evidence>
<dbReference type="InterPro" id="IPR001015">
    <property type="entry name" value="Ferrochelatase"/>
</dbReference>
<keyword evidence="3 7" id="KW-0350">Heme biosynthesis</keyword>
<comment type="caution">
    <text evidence="9">The sequence shown here is derived from an EMBL/GenBank/DDBJ whole genome shotgun (WGS) entry which is preliminary data.</text>
</comment>
<dbReference type="Proteomes" id="UP000243525">
    <property type="component" value="Unassembled WGS sequence"/>
</dbReference>
<dbReference type="GO" id="GO:0046872">
    <property type="term" value="F:metal ion binding"/>
    <property type="evidence" value="ECO:0007669"/>
    <property type="project" value="UniProtKB-KW"/>
</dbReference>
<feature type="binding site" evidence="7">
    <location>
        <position position="337"/>
    </location>
    <ligand>
        <name>Fe(2+)</name>
        <dbReference type="ChEBI" id="CHEBI:29033"/>
    </ligand>
</feature>
<keyword evidence="7" id="KW-0479">Metal-binding</keyword>
<dbReference type="PANTHER" id="PTHR11108">
    <property type="entry name" value="FERROCHELATASE"/>
    <property type="match status" value="1"/>
</dbReference>
<dbReference type="CDD" id="cd00419">
    <property type="entry name" value="Ferrochelatase_C"/>
    <property type="match status" value="1"/>
</dbReference>
<dbReference type="GO" id="GO:0005737">
    <property type="term" value="C:cytoplasm"/>
    <property type="evidence" value="ECO:0007669"/>
    <property type="project" value="UniProtKB-SubCell"/>
</dbReference>
<dbReference type="SUPFAM" id="SSF53800">
    <property type="entry name" value="Chelatase"/>
    <property type="match status" value="1"/>
</dbReference>
<dbReference type="Gene3D" id="3.40.50.1400">
    <property type="match status" value="3"/>
</dbReference>
<proteinExistence type="inferred from homology"/>
<dbReference type="UniPathway" id="UPA00252">
    <property type="reaction ID" value="UER00325"/>
</dbReference>
<evidence type="ECO:0000256" key="1">
    <source>
        <dbReference type="ARBA" id="ARBA00007718"/>
    </source>
</evidence>
<dbReference type="CDD" id="cd03411">
    <property type="entry name" value="Ferrochelatase_N"/>
    <property type="match status" value="1"/>
</dbReference>
<evidence type="ECO:0000256" key="3">
    <source>
        <dbReference type="ARBA" id="ARBA00023133"/>
    </source>
</evidence>
<dbReference type="EC" id="4.98.1.1" evidence="7"/>
<keyword evidence="10" id="KW-1185">Reference proteome</keyword>
<keyword evidence="2 7" id="KW-0408">Iron</keyword>
<reference evidence="9 10" key="1">
    <citation type="submission" date="2018-04" db="EMBL/GenBank/DDBJ databases">
        <title>Genomic Encyclopedia of Archaeal and Bacterial Type Strains, Phase II (KMG-II): from individual species to whole genera.</title>
        <authorList>
            <person name="Goeker M."/>
        </authorList>
    </citation>
    <scope>NUCLEOTIDE SEQUENCE [LARGE SCALE GENOMIC DNA]</scope>
    <source>
        <strain evidence="9 10">DSM 28823</strain>
    </source>
</reference>
<feature type="binding site" evidence="7">
    <location>
        <position position="233"/>
    </location>
    <ligand>
        <name>Fe(2+)</name>
        <dbReference type="ChEBI" id="CHEBI:29033"/>
    </ligand>
</feature>
<sequence>MVNLNSAQLVKQTQQADFRREASSIKNQSRNNLIKFVTIAAMKKTGVLVVNLGTPNSFNKKDVAVYLREFLMDGRVIDIAHWKRWMLVNLIIVPFRAPKVAREYQKLWLKEGSPLMVYGRQLVDKLNGKFDDSVVVELAMRYQNPSIQSGLEKLRQANVEEIIVFPLFPQYASATTGSVAEKVMELVSKWNVIPTIKVITSYHDDDQYIANFADKIKADIQTHKPEHILFSYHGIPERQLDNMNENGLELCSRCPANNCDKGNKKRYCYRAACFETSRLIAEKLHLSADGYTTSFQSRLGKDPWIKPYTDATVEQLAQKGTKNLLVVSPSFVADCLETTLEIGEQYRDLFLEKGGQRFNYTESLNADDRWVQTIFDLLNREIKKNKLPQAAKPERNITDLSAINSN</sequence>
<dbReference type="AlphaFoldDB" id="A0A2T5C4D3"/>
<comment type="catalytic activity">
    <reaction evidence="7">
        <text>heme b + 2 H(+) = protoporphyrin IX + Fe(2+)</text>
        <dbReference type="Rhea" id="RHEA:22584"/>
        <dbReference type="ChEBI" id="CHEBI:15378"/>
        <dbReference type="ChEBI" id="CHEBI:29033"/>
        <dbReference type="ChEBI" id="CHEBI:57306"/>
        <dbReference type="ChEBI" id="CHEBI:60344"/>
        <dbReference type="EC" id="4.98.1.1"/>
    </reaction>
</comment>
<protein>
    <recommendedName>
        <fullName evidence="7">Ferrochelatase</fullName>
        <ecNumber evidence="7">4.98.1.1</ecNumber>
    </recommendedName>
    <alternativeName>
        <fullName evidence="7">Heme synthase</fullName>
    </alternativeName>
    <alternativeName>
        <fullName evidence="7">Protoheme ferro-lyase</fullName>
    </alternativeName>
</protein>
<comment type="pathway">
    <text evidence="7">Porphyrin-containing compound metabolism; protoheme biosynthesis; protoheme from protoporphyrin-IX: step 1/1.</text>
</comment>